<protein>
    <submittedName>
        <fullName evidence="1">Uncharacterized protein</fullName>
    </submittedName>
</protein>
<sequence length="124" mass="14584">MAIVKRVQEYYQDAPSRINQEDFSIINITVCDRCGKERPSKQKKAGIFEGLAWLSLTVSGPDICPDCVKSDYEKQRVIYQLNAELKWVNLAIKNCRTRIESSKMNMQEWQKHQEQVQELKNRYI</sequence>
<evidence type="ECO:0000313" key="1">
    <source>
        <dbReference type="EMBL" id="QTA82728.1"/>
    </source>
</evidence>
<dbReference type="KEGG" id="dli:dnl_51100"/>
<name>A0A975BCG5_9BACT</name>
<gene>
    <name evidence="1" type="ORF">dnl_51100</name>
</gene>
<keyword evidence="2" id="KW-1185">Reference proteome</keyword>
<reference evidence="1" key="1">
    <citation type="journal article" date="2021" name="Microb. Physiol.">
        <title>Proteogenomic Insights into the Physiology of Marine, Sulfate-Reducing, Filamentous Desulfonema limicola and Desulfonema magnum.</title>
        <authorList>
            <person name="Schnaars V."/>
            <person name="Wohlbrand L."/>
            <person name="Scheve S."/>
            <person name="Hinrichs C."/>
            <person name="Reinhardt R."/>
            <person name="Rabus R."/>
        </authorList>
    </citation>
    <scope>NUCLEOTIDE SEQUENCE</scope>
    <source>
        <strain evidence="1">5ac10</strain>
    </source>
</reference>
<dbReference type="EMBL" id="CP061799">
    <property type="protein sequence ID" value="QTA82728.1"/>
    <property type="molecule type" value="Genomic_DNA"/>
</dbReference>
<dbReference type="Proteomes" id="UP000663720">
    <property type="component" value="Chromosome"/>
</dbReference>
<proteinExistence type="predicted"/>
<dbReference type="RefSeq" id="WP_207688619.1">
    <property type="nucleotide sequence ID" value="NZ_CP061799.1"/>
</dbReference>
<dbReference type="AlphaFoldDB" id="A0A975BCG5"/>
<organism evidence="1 2">
    <name type="scientific">Desulfonema limicola</name>
    <dbReference type="NCBI Taxonomy" id="45656"/>
    <lineage>
        <taxon>Bacteria</taxon>
        <taxon>Pseudomonadati</taxon>
        <taxon>Thermodesulfobacteriota</taxon>
        <taxon>Desulfobacteria</taxon>
        <taxon>Desulfobacterales</taxon>
        <taxon>Desulfococcaceae</taxon>
        <taxon>Desulfonema</taxon>
    </lineage>
</organism>
<accession>A0A975BCG5</accession>
<evidence type="ECO:0000313" key="2">
    <source>
        <dbReference type="Proteomes" id="UP000663720"/>
    </source>
</evidence>